<feature type="domain" description="EAL" evidence="1">
    <location>
        <begin position="334"/>
        <end position="587"/>
    </location>
</feature>
<dbReference type="PROSITE" id="PS50887">
    <property type="entry name" value="GGDEF"/>
    <property type="match status" value="1"/>
</dbReference>
<reference evidence="4" key="1">
    <citation type="submission" date="2018-11" db="EMBL/GenBank/DDBJ databases">
        <title>Complete genome sequence of Paenibacillus sp. ML311-T8.</title>
        <authorList>
            <person name="Nam Y.-D."/>
            <person name="Kang J."/>
            <person name="Chung W.-H."/>
            <person name="Park Y.S."/>
        </authorList>
    </citation>
    <scope>NUCLEOTIDE SEQUENCE [LARGE SCALE GENOMIC DNA]</scope>
    <source>
        <strain evidence="4">ML311-T8</strain>
    </source>
</reference>
<sequence length="597" mass="69200">MRNKMNLSFERTIQSNEQTNRLIMESFSQFLKMEEDLAIVFEELQKTIRQHNSMILKYKKVDDQFIYTFCEGILLQRYWIETTDIPGKSLDELFPEELANYMLPYYEHAWKLPGLISFEMKWRGIQLLTLLRPIFRDGQITGVISVSFDNTLQVNMKEKMSYLTDYDHLTRLPNRTFLNKRLQEFIEQKSPAQFAVFAMNIDHFRQINDTLGHDIGDRLLQVVARRLKTCVKDEQYFVSRIGGNEFICLIPKINDMEMNSSVEQIINSIKQPIRMSGQDLFIKVSVGISEYPESGNDSEKLFKYADTAMFAAKVNGRNQFKYWDAQLNDQFHRRILIEKHLKKAIENNEFTLYYQPQINQLTSKIIGLESLIRWENPELGFVMPGEFIPIAEESDLIIDIGNWVLREACHFNKQLQLDGVPPLRIAVNLSTKQFLDPALKDNIKMILEESQLDPQYLELEITESMTIEVEISIRTLRSLKKLGLSIAMDDFGTGYSSLSNLKEFPIDILKIDQSFVNGMTSSLVNSSIVKTIIAMSKSLDLDVIAEGVEDKETLKMLNEYGCSIVQGYYFSRPIAANKVREAYYEIMSKHFSEGLQG</sequence>
<dbReference type="InterPro" id="IPR035965">
    <property type="entry name" value="PAS-like_dom_sf"/>
</dbReference>
<dbReference type="AlphaFoldDB" id="A0A6B8RU30"/>
<dbReference type="SMART" id="SM00052">
    <property type="entry name" value="EAL"/>
    <property type="match status" value="1"/>
</dbReference>
<dbReference type="CDD" id="cd01949">
    <property type="entry name" value="GGDEF"/>
    <property type="match status" value="1"/>
</dbReference>
<dbReference type="SUPFAM" id="SSF55785">
    <property type="entry name" value="PYP-like sensor domain (PAS domain)"/>
    <property type="match status" value="1"/>
</dbReference>
<dbReference type="Pfam" id="PF00563">
    <property type="entry name" value="EAL"/>
    <property type="match status" value="1"/>
</dbReference>
<keyword evidence="4" id="KW-1185">Reference proteome</keyword>
<dbReference type="PROSITE" id="PS50883">
    <property type="entry name" value="EAL"/>
    <property type="match status" value="1"/>
</dbReference>
<dbReference type="InterPro" id="IPR000160">
    <property type="entry name" value="GGDEF_dom"/>
</dbReference>
<evidence type="ECO:0000259" key="1">
    <source>
        <dbReference type="PROSITE" id="PS50883"/>
    </source>
</evidence>
<evidence type="ECO:0000313" key="3">
    <source>
        <dbReference type="EMBL" id="QGQ99095.1"/>
    </source>
</evidence>
<dbReference type="InterPro" id="IPR029787">
    <property type="entry name" value="Nucleotide_cyclase"/>
</dbReference>
<dbReference type="OrthoDB" id="9759607at2"/>
<dbReference type="CDD" id="cd01948">
    <property type="entry name" value="EAL"/>
    <property type="match status" value="1"/>
</dbReference>
<name>A0A6B8RU30_9BACL</name>
<accession>A0A6B8RU30</accession>
<dbReference type="PANTHER" id="PTHR44757:SF2">
    <property type="entry name" value="BIOFILM ARCHITECTURE MAINTENANCE PROTEIN MBAA"/>
    <property type="match status" value="1"/>
</dbReference>
<evidence type="ECO:0000313" key="4">
    <source>
        <dbReference type="Proteomes" id="UP000426246"/>
    </source>
</evidence>
<evidence type="ECO:0000259" key="2">
    <source>
        <dbReference type="PROSITE" id="PS50887"/>
    </source>
</evidence>
<dbReference type="InterPro" id="IPR043128">
    <property type="entry name" value="Rev_trsase/Diguanyl_cyclase"/>
</dbReference>
<protein>
    <submittedName>
        <fullName evidence="3">EAL domain-containing protein</fullName>
    </submittedName>
</protein>
<dbReference type="Gene3D" id="3.20.20.450">
    <property type="entry name" value="EAL domain"/>
    <property type="match status" value="1"/>
</dbReference>
<dbReference type="InterPro" id="IPR035919">
    <property type="entry name" value="EAL_sf"/>
</dbReference>
<gene>
    <name evidence="3" type="ORF">EHS13_31560</name>
</gene>
<feature type="domain" description="GGDEF" evidence="2">
    <location>
        <begin position="192"/>
        <end position="325"/>
    </location>
</feature>
<organism evidence="3 4">
    <name type="scientific">Paenibacillus psychroresistens</name>
    <dbReference type="NCBI Taxonomy" id="1778678"/>
    <lineage>
        <taxon>Bacteria</taxon>
        <taxon>Bacillati</taxon>
        <taxon>Bacillota</taxon>
        <taxon>Bacilli</taxon>
        <taxon>Bacillales</taxon>
        <taxon>Paenibacillaceae</taxon>
        <taxon>Paenibacillus</taxon>
    </lineage>
</organism>
<dbReference type="InterPro" id="IPR001633">
    <property type="entry name" value="EAL_dom"/>
</dbReference>
<dbReference type="NCBIfam" id="TIGR00254">
    <property type="entry name" value="GGDEF"/>
    <property type="match status" value="1"/>
</dbReference>
<dbReference type="Proteomes" id="UP000426246">
    <property type="component" value="Chromosome"/>
</dbReference>
<dbReference type="PANTHER" id="PTHR44757">
    <property type="entry name" value="DIGUANYLATE CYCLASE DGCP"/>
    <property type="match status" value="1"/>
</dbReference>
<dbReference type="SUPFAM" id="SSF141868">
    <property type="entry name" value="EAL domain-like"/>
    <property type="match status" value="1"/>
</dbReference>
<dbReference type="Gene3D" id="3.30.70.270">
    <property type="match status" value="1"/>
</dbReference>
<dbReference type="EMBL" id="CP034235">
    <property type="protein sequence ID" value="QGQ99095.1"/>
    <property type="molecule type" value="Genomic_DNA"/>
</dbReference>
<dbReference type="InterPro" id="IPR052155">
    <property type="entry name" value="Biofilm_reg_signaling"/>
</dbReference>
<dbReference type="SUPFAM" id="SSF55073">
    <property type="entry name" value="Nucleotide cyclase"/>
    <property type="match status" value="1"/>
</dbReference>
<dbReference type="RefSeq" id="WP_162463346.1">
    <property type="nucleotide sequence ID" value="NZ_CP034235.1"/>
</dbReference>
<dbReference type="KEGG" id="ppsc:EHS13_31560"/>
<dbReference type="Pfam" id="PF00990">
    <property type="entry name" value="GGDEF"/>
    <property type="match status" value="1"/>
</dbReference>
<dbReference type="SMART" id="SM00267">
    <property type="entry name" value="GGDEF"/>
    <property type="match status" value="1"/>
</dbReference>
<proteinExistence type="predicted"/>